<proteinExistence type="predicted"/>
<evidence type="ECO:0000313" key="1">
    <source>
        <dbReference type="EMBL" id="CDH60973.1"/>
    </source>
</evidence>
<dbReference type="EMBL" id="CBTN010000119">
    <property type="protein sequence ID" value="CDH60973.1"/>
    <property type="molecule type" value="Genomic_DNA"/>
</dbReference>
<reference evidence="1" key="1">
    <citation type="submission" date="2013-08" db="EMBL/GenBank/DDBJ databases">
        <title>Gene expansion shapes genome architecture in the human pathogen Lichtheimia corymbifera: an evolutionary genomics analysis in the ancient terrestrial Mucorales (Mucoromycotina).</title>
        <authorList>
            <person name="Schwartze V.U."/>
            <person name="Winter S."/>
            <person name="Shelest E."/>
            <person name="Marcet-Houben M."/>
            <person name="Horn F."/>
            <person name="Wehner S."/>
            <person name="Hoffmann K."/>
            <person name="Riege K."/>
            <person name="Sammeth M."/>
            <person name="Nowrousian M."/>
            <person name="Valiante V."/>
            <person name="Linde J."/>
            <person name="Jacobsen I.D."/>
            <person name="Marz M."/>
            <person name="Brakhage A.A."/>
            <person name="Gabaldon T."/>
            <person name="Bocker S."/>
            <person name="Voigt K."/>
        </authorList>
    </citation>
    <scope>NUCLEOTIDE SEQUENCE [LARGE SCALE GENOMIC DNA]</scope>
    <source>
        <strain evidence="1">FSU 9682</strain>
    </source>
</reference>
<dbReference type="AlphaFoldDB" id="A0A068SF43"/>
<accession>A0A068SF43</accession>
<dbReference type="Proteomes" id="UP000027586">
    <property type="component" value="Unassembled WGS sequence"/>
</dbReference>
<name>A0A068SF43_9FUNG</name>
<keyword evidence="2" id="KW-1185">Reference proteome</keyword>
<organism evidence="1 2">
    <name type="scientific">Lichtheimia corymbifera JMRC:FSU:9682</name>
    <dbReference type="NCBI Taxonomy" id="1263082"/>
    <lineage>
        <taxon>Eukaryota</taxon>
        <taxon>Fungi</taxon>
        <taxon>Fungi incertae sedis</taxon>
        <taxon>Mucoromycota</taxon>
        <taxon>Mucoromycotina</taxon>
        <taxon>Mucoromycetes</taxon>
        <taxon>Mucorales</taxon>
        <taxon>Lichtheimiaceae</taxon>
        <taxon>Lichtheimia</taxon>
    </lineage>
</organism>
<sequence length="108" mass="11627">MMVPIKQTTPTGTMTDAHIPITTTATANGTITAIDIKKAITTTPTTIRADLITTGKTTTTVIMVVTVIAPILNLNNPTLILHANVLEENEQLGKYARDENELSWQVSP</sequence>
<evidence type="ECO:0000313" key="2">
    <source>
        <dbReference type="Proteomes" id="UP000027586"/>
    </source>
</evidence>
<comment type="caution">
    <text evidence="1">The sequence shown here is derived from an EMBL/GenBank/DDBJ whole genome shotgun (WGS) entry which is preliminary data.</text>
</comment>
<gene>
    <name evidence="1" type="ORF">LCOR_11748.1</name>
</gene>
<dbReference type="VEuPathDB" id="FungiDB:LCOR_11748.1"/>
<protein>
    <submittedName>
        <fullName evidence="1">Uncharacterized protein</fullName>
    </submittedName>
</protein>